<feature type="region of interest" description="Disordered" evidence="1">
    <location>
        <begin position="1121"/>
        <end position="1141"/>
    </location>
</feature>
<dbReference type="Proteomes" id="UP000186817">
    <property type="component" value="Unassembled WGS sequence"/>
</dbReference>
<feature type="signal peptide" evidence="2">
    <location>
        <begin position="1"/>
        <end position="17"/>
    </location>
</feature>
<feature type="compositionally biased region" description="Basic residues" evidence="1">
    <location>
        <begin position="1063"/>
        <end position="1080"/>
    </location>
</feature>
<reference evidence="3 4" key="1">
    <citation type="submission" date="2016-02" db="EMBL/GenBank/DDBJ databases">
        <title>Genome analysis of coral dinoflagellate symbionts highlights evolutionary adaptations to a symbiotic lifestyle.</title>
        <authorList>
            <person name="Aranda M."/>
            <person name="Li Y."/>
            <person name="Liew Y.J."/>
            <person name="Baumgarten S."/>
            <person name="Simakov O."/>
            <person name="Wilson M."/>
            <person name="Piel J."/>
            <person name="Ashoor H."/>
            <person name="Bougouffa S."/>
            <person name="Bajic V.B."/>
            <person name="Ryu T."/>
            <person name="Ravasi T."/>
            <person name="Bayer T."/>
            <person name="Micklem G."/>
            <person name="Kim H."/>
            <person name="Bhak J."/>
            <person name="Lajeunesse T.C."/>
            <person name="Voolstra C.R."/>
        </authorList>
    </citation>
    <scope>NUCLEOTIDE SEQUENCE [LARGE SCALE GENOMIC DNA]</scope>
    <source>
        <strain evidence="3 4">CCMP2467</strain>
    </source>
</reference>
<keyword evidence="2" id="KW-0732">Signal</keyword>
<dbReference type="OrthoDB" id="425389at2759"/>
<name>A0A1Q9EV94_SYMMI</name>
<gene>
    <name evidence="3" type="ORF">AK812_SmicGene4883</name>
</gene>
<comment type="caution">
    <text evidence="3">The sequence shown here is derived from an EMBL/GenBank/DDBJ whole genome shotgun (WGS) entry which is preliminary data.</text>
</comment>
<evidence type="ECO:0000313" key="3">
    <source>
        <dbReference type="EMBL" id="OLQ11329.1"/>
    </source>
</evidence>
<evidence type="ECO:0000256" key="2">
    <source>
        <dbReference type="SAM" id="SignalP"/>
    </source>
</evidence>
<accession>A0A1Q9EV94</accession>
<feature type="chain" id="PRO_5012570732" evidence="2">
    <location>
        <begin position="18"/>
        <end position="1604"/>
    </location>
</feature>
<evidence type="ECO:0000313" key="4">
    <source>
        <dbReference type="Proteomes" id="UP000186817"/>
    </source>
</evidence>
<organism evidence="3 4">
    <name type="scientific">Symbiodinium microadriaticum</name>
    <name type="common">Dinoflagellate</name>
    <name type="synonym">Zooxanthella microadriatica</name>
    <dbReference type="NCBI Taxonomy" id="2951"/>
    <lineage>
        <taxon>Eukaryota</taxon>
        <taxon>Sar</taxon>
        <taxon>Alveolata</taxon>
        <taxon>Dinophyceae</taxon>
        <taxon>Suessiales</taxon>
        <taxon>Symbiodiniaceae</taxon>
        <taxon>Symbiodinium</taxon>
    </lineage>
</organism>
<keyword evidence="4" id="KW-1185">Reference proteome</keyword>
<protein>
    <submittedName>
        <fullName evidence="3">Uncharacterized protein</fullName>
    </submittedName>
</protein>
<sequence>MHLFGLAWLWWLPWAAAWAPHEEWDLVKDECPPEEEAPTALVEAAVSVATSDQAFFSSELRGKVLASLEARANRCGLTRLLAQLVVLIGHARNTSADASGPDSAGGDVALRAWIGLHVQPPLPSFWAVAGSIVPEVLEVAGAAIEHRLRHLGLPVEPHGSCDSIPDVAAYAFAVNAEEKAAGKTFWSKARELASSIVRKGAFEWVNAARVAFSSSLIQKAAREACPFGVMALKLIRCIGHDAEQKQEEVVTLDTDAEELMQWTSEPDIATLLHNAWPLWGLLALLAGQRKHSFIITARDAPKAELFDQAPLLDAMWEKQQSGNYPLGAVWITAVPRRTDALELSTWLSRLRNALKVRNPPYTEHQVLLVLEQGSGIPKTSCKKMAWFGFYSGPLLHCVWSTWGASPGLDALALAYFILRRGTPVAFLNLATISFPGLGDKASHFLTTQSMARHLLFITDTQVLTGAGAQAERRELQAPFIDVGLRLFRPSHPTLSLIQDCFRIAYENPFMAAEDVVNRFEVSSKLDLLLTAGHGFVSSEGWKAEDVKTTAEPMKNRTPVDAHLAGGILLFSMRPFNVLPRWFTGKACLQVCKSGLLKCASGAGGTACELLSGSMEEALLLTLKNSFAFSTPGARSARPRVLQAGPSSCGTTSIAHFYSDGHGLRVAKNYIEGREIRDHVRLDMSLGRAPFAKLDRFDVVADAFDVVRVGIHFCSDVIGRGGETCEKIHYDALQESIDEYKGILRALQEAYPNLWFIHNTCKKDRWLPKRVHNCWPHVVAMPGDDWPQWLRQWKMCCDESFGIGGNQSCWVPEEQALIKIPKRLNFRDFVYAACCDGLTFYKTAWDMVHATLEEIIVDERRVPFNILRQDPRELSEVLGLQDDFKASAWRQIHKNILEYRTAKLEARPKRMIGTKPNNMEPRPRKSGAAFCEQQFPTVDVCWRLQPTFSKFLKASCGLTEPEITKALLQSASARKPLLSQYFLEEAVNLAKNQGVAVAAAITMTIGSWVEEAGRTVTVSSTGKAPSSEGRTMEMMLEKSSRLDKYAVAAAERQNKEFKKEEKKGKKKDKKKKDKKKKDKKRKKDKKKEIFILIILGVLVELKLQWQGCRGVHRDKKPYTPLSLNLREDSHGKEEDREEMPGAFPADGFTKEGVELMALPYSHQKPVARSIFVVENVARSRPSGFPDRACRIRDGSPRFLSGVLQMNRHEPLDLGLTSRPEAMEERIRLLQLIAIGGKVQTATNSVSSLGQRWGAAKLLRDLAGRAQFKPVEKGLLDLGLLPELDLEQDQAIRDIQDRQMQELSAMPENFIRDSPIKYKVPIGSPELYESSSHSPGHVRQALATIEMPRRRWLLLALALGTASLSFVSRFPTRSTTPSRTRRTRLGALTKEELEAVKAWEQKEEVVTDVREGDMIASHKFPIPAEELIQRTKLYLAKNQYGIKEPDMLAEDFEFVGQVIGPLDKATFIRQLGQFDLLVAFPDVKVRWHHFRVDPYDASRVWFTGRSMGTNLGAVPPLISEATNKAYESPPEACSLRFNEQGQVVEYTAGYVMDRRQGNTGGRGGLLGPLYAIGKGFPFPEAQPYEWSWQRKLFTWLGEALAGDGPK</sequence>
<feature type="region of interest" description="Disordered" evidence="1">
    <location>
        <begin position="1052"/>
        <end position="1080"/>
    </location>
</feature>
<evidence type="ECO:0000256" key="1">
    <source>
        <dbReference type="SAM" id="MobiDB-lite"/>
    </source>
</evidence>
<proteinExistence type="predicted"/>
<dbReference type="EMBL" id="LSRX01000061">
    <property type="protein sequence ID" value="OLQ11329.1"/>
    <property type="molecule type" value="Genomic_DNA"/>
</dbReference>
<feature type="compositionally biased region" description="Basic and acidic residues" evidence="1">
    <location>
        <begin position="1052"/>
        <end position="1062"/>
    </location>
</feature>
<feature type="compositionally biased region" description="Basic and acidic residues" evidence="1">
    <location>
        <begin position="1124"/>
        <end position="1133"/>
    </location>
</feature>